<evidence type="ECO:0000256" key="8">
    <source>
        <dbReference type="ARBA" id="ARBA00022840"/>
    </source>
</evidence>
<comment type="caution">
    <text evidence="14">The sequence shown here is derived from an EMBL/GenBank/DDBJ whole genome shotgun (WGS) entry which is preliminary data.</text>
</comment>
<evidence type="ECO:0000256" key="9">
    <source>
        <dbReference type="ARBA" id="ARBA00022909"/>
    </source>
</evidence>
<keyword evidence="6" id="KW-0547">Nucleotide-binding</keyword>
<dbReference type="GO" id="GO:0003848">
    <property type="term" value="F:2-amino-4-hydroxy-6-hydroxymethyldihydropteridine diphosphokinase activity"/>
    <property type="evidence" value="ECO:0007669"/>
    <property type="project" value="UniProtKB-EC"/>
</dbReference>
<evidence type="ECO:0000256" key="12">
    <source>
        <dbReference type="ARBA" id="ARBA00033413"/>
    </source>
</evidence>
<dbReference type="EMBL" id="QKZK01000018">
    <property type="protein sequence ID" value="PZX14985.1"/>
    <property type="molecule type" value="Genomic_DNA"/>
</dbReference>
<dbReference type="OrthoDB" id="9808041at2"/>
<gene>
    <name evidence="14" type="ORF">LX69_02315</name>
</gene>
<dbReference type="AlphaFoldDB" id="A0A2W7N3G2"/>
<evidence type="ECO:0000256" key="2">
    <source>
        <dbReference type="ARBA" id="ARBA00005810"/>
    </source>
</evidence>
<keyword evidence="9" id="KW-0289">Folate biosynthesis</keyword>
<comment type="function">
    <text evidence="10">Catalyzes the transfer of pyrophosphate from adenosine triphosphate (ATP) to 6-hydroxymethyl-7,8-dihydropterin, an enzymatic step in folate biosynthesis pathway.</text>
</comment>
<evidence type="ECO:0000313" key="14">
    <source>
        <dbReference type="EMBL" id="PZX14985.1"/>
    </source>
</evidence>
<keyword evidence="15" id="KW-1185">Reference proteome</keyword>
<evidence type="ECO:0000256" key="11">
    <source>
        <dbReference type="ARBA" id="ARBA00029766"/>
    </source>
</evidence>
<name>A0A2W7N3G2_9BACT</name>
<proteinExistence type="inferred from homology"/>
<evidence type="ECO:0000256" key="5">
    <source>
        <dbReference type="ARBA" id="ARBA00022679"/>
    </source>
</evidence>
<evidence type="ECO:0000256" key="7">
    <source>
        <dbReference type="ARBA" id="ARBA00022777"/>
    </source>
</evidence>
<dbReference type="SUPFAM" id="SSF55083">
    <property type="entry name" value="6-hydroxymethyl-7,8-dihydropterin pyrophosphokinase, HPPK"/>
    <property type="match status" value="1"/>
</dbReference>
<comment type="similarity">
    <text evidence="2">Belongs to the HPPK family.</text>
</comment>
<keyword evidence="5" id="KW-0808">Transferase</keyword>
<dbReference type="CDD" id="cd00483">
    <property type="entry name" value="HPPK"/>
    <property type="match status" value="1"/>
</dbReference>
<dbReference type="Proteomes" id="UP000249239">
    <property type="component" value="Unassembled WGS sequence"/>
</dbReference>
<dbReference type="GO" id="GO:0046656">
    <property type="term" value="P:folic acid biosynthetic process"/>
    <property type="evidence" value="ECO:0007669"/>
    <property type="project" value="UniProtKB-KW"/>
</dbReference>
<evidence type="ECO:0000259" key="13">
    <source>
        <dbReference type="Pfam" id="PF01288"/>
    </source>
</evidence>
<dbReference type="PANTHER" id="PTHR43071:SF1">
    <property type="entry name" value="2-AMINO-4-HYDROXY-6-HYDROXYMETHYLDIHYDROPTERIDINE PYROPHOSPHOKINASE"/>
    <property type="match status" value="1"/>
</dbReference>
<evidence type="ECO:0000256" key="3">
    <source>
        <dbReference type="ARBA" id="ARBA00013253"/>
    </source>
</evidence>
<evidence type="ECO:0000313" key="15">
    <source>
        <dbReference type="Proteomes" id="UP000249239"/>
    </source>
</evidence>
<dbReference type="RefSeq" id="WP_111446171.1">
    <property type="nucleotide sequence ID" value="NZ_QKZK01000018.1"/>
</dbReference>
<dbReference type="GO" id="GO:0046654">
    <property type="term" value="P:tetrahydrofolate biosynthetic process"/>
    <property type="evidence" value="ECO:0007669"/>
    <property type="project" value="UniProtKB-UniPathway"/>
</dbReference>
<dbReference type="Gene3D" id="3.30.70.560">
    <property type="entry name" value="7,8-Dihydro-6-hydroxymethylpterin-pyrophosphokinase HPPK"/>
    <property type="match status" value="1"/>
</dbReference>
<dbReference type="UniPathway" id="UPA00077">
    <property type="reaction ID" value="UER00155"/>
</dbReference>
<dbReference type="GO" id="GO:0016301">
    <property type="term" value="F:kinase activity"/>
    <property type="evidence" value="ECO:0007669"/>
    <property type="project" value="UniProtKB-KW"/>
</dbReference>
<feature type="domain" description="7,8-dihydro-6-hydroxymethylpterin-pyrophosphokinase" evidence="13">
    <location>
        <begin position="19"/>
        <end position="145"/>
    </location>
</feature>
<dbReference type="NCBIfam" id="TIGR01498">
    <property type="entry name" value="folK"/>
    <property type="match status" value="1"/>
</dbReference>
<dbReference type="GO" id="GO:0005524">
    <property type="term" value="F:ATP binding"/>
    <property type="evidence" value="ECO:0007669"/>
    <property type="project" value="UniProtKB-KW"/>
</dbReference>
<organism evidence="14 15">
    <name type="scientific">Breznakibacter xylanolyticus</name>
    <dbReference type="NCBI Taxonomy" id="990"/>
    <lineage>
        <taxon>Bacteria</taxon>
        <taxon>Pseudomonadati</taxon>
        <taxon>Bacteroidota</taxon>
        <taxon>Bacteroidia</taxon>
        <taxon>Marinilabiliales</taxon>
        <taxon>Marinilabiliaceae</taxon>
        <taxon>Breznakibacter</taxon>
    </lineage>
</organism>
<protein>
    <recommendedName>
        <fullName evidence="4">2-amino-4-hydroxy-6-hydroxymethyldihydropteridine pyrophosphokinase</fullName>
        <ecNumber evidence="3">2.7.6.3</ecNumber>
    </recommendedName>
    <alternativeName>
        <fullName evidence="11">6-hydroxymethyl-7,8-dihydropterin pyrophosphokinase</fullName>
    </alternativeName>
    <alternativeName>
        <fullName evidence="12">7,8-dihydro-6-hydroxymethylpterin-pyrophosphokinase</fullName>
    </alternativeName>
</protein>
<accession>A0A2W7N3G2</accession>
<keyword evidence="7 14" id="KW-0418">Kinase</keyword>
<evidence type="ECO:0000256" key="10">
    <source>
        <dbReference type="ARBA" id="ARBA00029409"/>
    </source>
</evidence>
<dbReference type="InterPro" id="IPR000550">
    <property type="entry name" value="Hppk"/>
</dbReference>
<dbReference type="Pfam" id="PF01288">
    <property type="entry name" value="HPPK"/>
    <property type="match status" value="1"/>
</dbReference>
<keyword evidence="8" id="KW-0067">ATP-binding</keyword>
<evidence type="ECO:0000256" key="4">
    <source>
        <dbReference type="ARBA" id="ARBA00016218"/>
    </source>
</evidence>
<evidence type="ECO:0000256" key="6">
    <source>
        <dbReference type="ARBA" id="ARBA00022741"/>
    </source>
</evidence>
<comment type="pathway">
    <text evidence="1">Cofactor biosynthesis; tetrahydrofolate biosynthesis; 2-amino-4-hydroxy-6-hydroxymethyl-7,8-dihydropteridine diphosphate from 7,8-dihydroneopterin triphosphate: step 4/4.</text>
</comment>
<dbReference type="InterPro" id="IPR035907">
    <property type="entry name" value="Hppk_sf"/>
</dbReference>
<dbReference type="EC" id="2.7.6.3" evidence="3"/>
<evidence type="ECO:0000256" key="1">
    <source>
        <dbReference type="ARBA" id="ARBA00005051"/>
    </source>
</evidence>
<sequence length="182" mass="21570">MKKQSSYREEIDIMNKVIIQLGGNRGDVLGHFEYTLNKLTEKGVFIGKKSKVYETEPWGHTDNRWFLNQVVEIETSLEPEELLDITQAIEKELGRTVKKSEWLYEGRPIDIDILFFNQETIHSERLMVPHPHIRFRKFVLTPLCDEWKNMIHPEFGLSMKELLERCHDESGIRLFEPEKKLN</sequence>
<reference evidence="14 15" key="1">
    <citation type="submission" date="2018-06" db="EMBL/GenBank/DDBJ databases">
        <title>Genomic Encyclopedia of Archaeal and Bacterial Type Strains, Phase II (KMG-II): from individual species to whole genera.</title>
        <authorList>
            <person name="Goeker M."/>
        </authorList>
    </citation>
    <scope>NUCLEOTIDE SEQUENCE [LARGE SCALE GENOMIC DNA]</scope>
    <source>
        <strain evidence="14 15">DSM 6779</strain>
    </source>
</reference>
<dbReference type="PANTHER" id="PTHR43071">
    <property type="entry name" value="2-AMINO-4-HYDROXY-6-HYDROXYMETHYLDIHYDROPTERIDINE PYROPHOSPHOKINASE"/>
    <property type="match status" value="1"/>
</dbReference>